<keyword evidence="2" id="KW-1185">Reference proteome</keyword>
<organism evidence="1 2">
    <name type="scientific">Ideonella livida</name>
    <dbReference type="NCBI Taxonomy" id="2707176"/>
    <lineage>
        <taxon>Bacteria</taxon>
        <taxon>Pseudomonadati</taxon>
        <taxon>Pseudomonadota</taxon>
        <taxon>Betaproteobacteria</taxon>
        <taxon>Burkholderiales</taxon>
        <taxon>Sphaerotilaceae</taxon>
        <taxon>Ideonella</taxon>
    </lineage>
</organism>
<evidence type="ECO:0000313" key="1">
    <source>
        <dbReference type="EMBL" id="NDY89732.1"/>
    </source>
</evidence>
<sequence>MSEINIPVCFGVQGMICATVRDKFGNIKQQLEWFPNVITDAGLNSMATNSPHPQCHIGTGTATPAVTDSAYSNVAATATSVFSSTSGVTTTAPYYGYTTQTWRFAAGAGTGNLTDVWFGTATVPFSHALFKDSNGNPVTITKTAEDSLDVTYQRRVYVPTEDVVVPVTVNGVAAGSATIRAARCAESTYWSGSLAAISMSSNMWNYSGTLGAITGTPSGTVLSMSSANWTYVATTYVANSLSRTWNVTWGLTQGNNATGGFRSIVHTITGLGTFQVEFPATLNKVSTNVLTYSVTATWSRYAG</sequence>
<name>A0A7C9PEY0_9BURK</name>
<comment type="caution">
    <text evidence="1">The sequence shown here is derived from an EMBL/GenBank/DDBJ whole genome shotgun (WGS) entry which is preliminary data.</text>
</comment>
<protein>
    <submittedName>
        <fullName evidence="1">Uncharacterized protein</fullName>
    </submittedName>
</protein>
<dbReference type="RefSeq" id="WP_163455586.1">
    <property type="nucleotide sequence ID" value="NZ_JAAGOH010000001.1"/>
</dbReference>
<reference evidence="1 2" key="1">
    <citation type="submission" date="2020-02" db="EMBL/GenBank/DDBJ databases">
        <title>Ideonella bacterium strain TBM-1.</title>
        <authorList>
            <person name="Chen W.-M."/>
        </authorList>
    </citation>
    <scope>NUCLEOTIDE SEQUENCE [LARGE SCALE GENOMIC DNA]</scope>
    <source>
        <strain evidence="1 2">TBM-1</strain>
    </source>
</reference>
<gene>
    <name evidence="1" type="ORF">G3A44_00830</name>
</gene>
<dbReference type="EMBL" id="JAAGOH010000001">
    <property type="protein sequence ID" value="NDY89732.1"/>
    <property type="molecule type" value="Genomic_DNA"/>
</dbReference>
<accession>A0A7C9PEY0</accession>
<dbReference type="AlphaFoldDB" id="A0A7C9PEY0"/>
<proteinExistence type="predicted"/>
<evidence type="ECO:0000313" key="2">
    <source>
        <dbReference type="Proteomes" id="UP000484255"/>
    </source>
</evidence>
<dbReference type="Proteomes" id="UP000484255">
    <property type="component" value="Unassembled WGS sequence"/>
</dbReference>